<evidence type="ECO:0000313" key="2">
    <source>
        <dbReference type="Proteomes" id="UP000464378"/>
    </source>
</evidence>
<evidence type="ECO:0008006" key="3">
    <source>
        <dbReference type="Google" id="ProtNLM"/>
    </source>
</evidence>
<protein>
    <recommendedName>
        <fullName evidence="3">Phage metallopeptidase domain-containing protein</fullName>
    </recommendedName>
</protein>
<name>A0A6C2YI62_9BACT</name>
<evidence type="ECO:0000313" key="1">
    <source>
        <dbReference type="EMBL" id="VIP00755.1"/>
    </source>
</evidence>
<accession>A0A6C2YI62</accession>
<dbReference type="InParanoid" id="A0A6C2YI62"/>
<dbReference type="KEGG" id="tim:GMBLW1_32050"/>
<organism evidence="1">
    <name type="scientific">Tuwongella immobilis</name>
    <dbReference type="NCBI Taxonomy" id="692036"/>
    <lineage>
        <taxon>Bacteria</taxon>
        <taxon>Pseudomonadati</taxon>
        <taxon>Planctomycetota</taxon>
        <taxon>Planctomycetia</taxon>
        <taxon>Gemmatales</taxon>
        <taxon>Gemmataceae</taxon>
        <taxon>Tuwongella</taxon>
    </lineage>
</organism>
<gene>
    <name evidence="1" type="ORF">GMBLW1_32050</name>
</gene>
<dbReference type="RefSeq" id="WP_197740629.1">
    <property type="nucleotide sequence ID" value="NZ_LR593887.1"/>
</dbReference>
<dbReference type="EMBL" id="LR586016">
    <property type="protein sequence ID" value="VIP00755.1"/>
    <property type="molecule type" value="Genomic_DNA"/>
</dbReference>
<sequence length="250" mass="29067">MARPASRSQLSRQSHPLVLSWNETSPLPQKLVQGDLPARGVNRGDSVPPWLETGRIDQPFDFCGHIRRLTADIAVRSPAFYHLDVSRLLFTFTQARNNRRHGLQARVTPMRFRDGQLVRVQRGVTYQVQRYFVDGREVLYVVSFCLPRFFTQGFDEKLVTLFHELYHISPSFDGDLRRHGGRYDVHTASQKEYDQHMAELAREYLQLRPEPRLYDFLRLNFVQLCQRHGAVMGTVVPRPKLVPVRILRSG</sequence>
<proteinExistence type="predicted"/>
<reference evidence="1" key="1">
    <citation type="submission" date="2019-04" db="EMBL/GenBank/DDBJ databases">
        <authorList>
            <consortium name="Science for Life Laboratories"/>
        </authorList>
    </citation>
    <scope>NUCLEOTIDE SEQUENCE</scope>
    <source>
        <strain evidence="1">MBLW1</strain>
    </source>
</reference>
<keyword evidence="2" id="KW-1185">Reference proteome</keyword>
<dbReference type="EMBL" id="LR593887">
    <property type="protein sequence ID" value="VTR96928.1"/>
    <property type="molecule type" value="Genomic_DNA"/>
</dbReference>
<dbReference type="Proteomes" id="UP000464378">
    <property type="component" value="Chromosome"/>
</dbReference>
<dbReference type="AlphaFoldDB" id="A0A6C2YI62"/>